<evidence type="ECO:0000313" key="1">
    <source>
        <dbReference type="EMBL" id="MER7179116.1"/>
    </source>
</evidence>
<name>A0ABV1WQI2_9ACTN</name>
<keyword evidence="2" id="KW-1185">Reference proteome</keyword>
<dbReference type="RefSeq" id="WP_350778035.1">
    <property type="nucleotide sequence ID" value="NZ_JBEPEK010000030.1"/>
</dbReference>
<dbReference type="InterPro" id="IPR045729">
    <property type="entry name" value="DUF6083"/>
</dbReference>
<evidence type="ECO:0000313" key="2">
    <source>
        <dbReference type="Proteomes" id="UP001474181"/>
    </source>
</evidence>
<organism evidence="1 2">
    <name type="scientific">Streptomyces hyaluromycini</name>
    <dbReference type="NCBI Taxonomy" id="1377993"/>
    <lineage>
        <taxon>Bacteria</taxon>
        <taxon>Bacillati</taxon>
        <taxon>Actinomycetota</taxon>
        <taxon>Actinomycetes</taxon>
        <taxon>Kitasatosporales</taxon>
        <taxon>Streptomycetaceae</taxon>
        <taxon>Streptomyces</taxon>
    </lineage>
</organism>
<accession>A0ABV1WQI2</accession>
<protein>
    <submittedName>
        <fullName evidence="1">DUF6083 domain-containing protein</fullName>
    </submittedName>
</protein>
<dbReference type="Proteomes" id="UP001474181">
    <property type="component" value="Unassembled WGS sequence"/>
</dbReference>
<sequence>MGVFGEEPVLPQQQPGELDAAYWGRVERLTDRVQAREEGADAPAPPAASVCPQCGLAADRFPTRSKAWVFLEALEPAAEVPAHMVPPFFRWLISQDGVAWCPGDAEPAPGATCRVPHRLVCPGVDWSKPWSWLAAVREENARKAQFLYNPPRLPDSSGEGVSSA</sequence>
<reference evidence="1 2" key="1">
    <citation type="submission" date="2024-06" db="EMBL/GenBank/DDBJ databases">
        <title>The Natural Products Discovery Center: Release of the First 8490 Sequenced Strains for Exploring Actinobacteria Biosynthetic Diversity.</title>
        <authorList>
            <person name="Kalkreuter E."/>
            <person name="Kautsar S.A."/>
            <person name="Yang D."/>
            <person name="Bader C.D."/>
            <person name="Teijaro C.N."/>
            <person name="Fluegel L."/>
            <person name="Davis C.M."/>
            <person name="Simpson J.R."/>
            <person name="Lauterbach L."/>
            <person name="Steele A.D."/>
            <person name="Gui C."/>
            <person name="Meng S."/>
            <person name="Li G."/>
            <person name="Viehrig K."/>
            <person name="Ye F."/>
            <person name="Su P."/>
            <person name="Kiefer A.F."/>
            <person name="Nichols A."/>
            <person name="Cepeda A.J."/>
            <person name="Yan W."/>
            <person name="Fan B."/>
            <person name="Jiang Y."/>
            <person name="Adhikari A."/>
            <person name="Zheng C.-J."/>
            <person name="Schuster L."/>
            <person name="Cowan T.M."/>
            <person name="Smanski M.J."/>
            <person name="Chevrette M.G."/>
            <person name="De Carvalho L.P.S."/>
            <person name="Shen B."/>
        </authorList>
    </citation>
    <scope>NUCLEOTIDE SEQUENCE [LARGE SCALE GENOMIC DNA]</scope>
    <source>
        <strain evidence="1 2">NPDC000234</strain>
    </source>
</reference>
<proteinExistence type="predicted"/>
<comment type="caution">
    <text evidence="1">The sequence shown here is derived from an EMBL/GenBank/DDBJ whole genome shotgun (WGS) entry which is preliminary data.</text>
</comment>
<gene>
    <name evidence="1" type="ORF">ABT404_06480</name>
</gene>
<dbReference type="EMBL" id="JBEPEK010000030">
    <property type="protein sequence ID" value="MER7179116.1"/>
    <property type="molecule type" value="Genomic_DNA"/>
</dbReference>
<dbReference type="Pfam" id="PF19561">
    <property type="entry name" value="DUF6083"/>
    <property type="match status" value="1"/>
</dbReference>